<evidence type="ECO:0000259" key="1">
    <source>
        <dbReference type="Pfam" id="PF01629"/>
    </source>
</evidence>
<dbReference type="RefSeq" id="WP_309308165.1">
    <property type="nucleotide sequence ID" value="NZ_CP133594.1"/>
</dbReference>
<proteinExistence type="predicted"/>
<gene>
    <name evidence="2" type="ORF">RE476_00495</name>
</gene>
<evidence type="ECO:0000313" key="3">
    <source>
        <dbReference type="Proteomes" id="UP001183006"/>
    </source>
</evidence>
<dbReference type="GeneID" id="84228574"/>
<reference evidence="2" key="1">
    <citation type="submission" date="2023-08" db="EMBL/GenBank/DDBJ databases">
        <title>Methanolobus mangrovi sp. nov. and Methanolobus sediminis sp. nov, two novel methylotrophic methanogens isolated from mangrove sediments in China.</title>
        <authorList>
            <person name="Zhou J."/>
        </authorList>
    </citation>
    <scope>NUCLEOTIDE SEQUENCE</scope>
    <source>
        <strain evidence="2">FTZ2</strain>
    </source>
</reference>
<dbReference type="EMBL" id="CP133594">
    <property type="protein sequence ID" value="WMW22331.1"/>
    <property type="molecule type" value="Genomic_DNA"/>
</dbReference>
<protein>
    <submittedName>
        <fullName evidence="2">DUF22 domain-containing protein</fullName>
    </submittedName>
</protein>
<dbReference type="Proteomes" id="UP001183006">
    <property type="component" value="Chromosome"/>
</dbReference>
<dbReference type="InterPro" id="IPR002572">
    <property type="entry name" value="DUF22"/>
</dbReference>
<feature type="domain" description="DUF22" evidence="1">
    <location>
        <begin position="6"/>
        <end position="110"/>
    </location>
</feature>
<keyword evidence="3" id="KW-1185">Reference proteome</keyword>
<dbReference type="Pfam" id="PF01629">
    <property type="entry name" value="DUF22"/>
    <property type="match status" value="1"/>
</dbReference>
<organism evidence="2 3">
    <name type="scientific">Methanolobus mangrovi</name>
    <dbReference type="NCBI Taxonomy" id="3072977"/>
    <lineage>
        <taxon>Archaea</taxon>
        <taxon>Methanobacteriati</taxon>
        <taxon>Methanobacteriota</taxon>
        <taxon>Stenosarchaea group</taxon>
        <taxon>Methanomicrobia</taxon>
        <taxon>Methanosarcinales</taxon>
        <taxon>Methanosarcinaceae</taxon>
        <taxon>Methanolobus</taxon>
    </lineage>
</organism>
<evidence type="ECO:0000313" key="2">
    <source>
        <dbReference type="EMBL" id="WMW22331.1"/>
    </source>
</evidence>
<name>A0AA51UII7_9EURY</name>
<sequence>MKKEVIQVVSRENGELASKQVKAAPYEFTIATRAKWEMVISNEDTEIRAGEFKKVNVKEIHLDPDMVALPCTFTHHAVVSLVKVGAKGGAKPVDSERVINSAYVLGQESGRVREGDLLAVLNIFPIMFTREAMTPKSLR</sequence>
<accession>A0AA51UII7</accession>
<dbReference type="AlphaFoldDB" id="A0AA51UII7"/>
<dbReference type="KEGG" id="mmav:RE476_00495"/>